<feature type="region of interest" description="Disordered" evidence="1">
    <location>
        <begin position="31"/>
        <end position="51"/>
    </location>
</feature>
<dbReference type="OrthoDB" id="3061653at2759"/>
<dbReference type="Gene3D" id="3.30.160.60">
    <property type="entry name" value="Classic Zinc Finger"/>
    <property type="match status" value="1"/>
</dbReference>
<evidence type="ECO:0008006" key="4">
    <source>
        <dbReference type="Google" id="ProtNLM"/>
    </source>
</evidence>
<gene>
    <name evidence="2" type="ORF">M378DRAFT_323502</name>
</gene>
<dbReference type="InParanoid" id="A0A0C2SUF6"/>
<reference evidence="2 3" key="1">
    <citation type="submission" date="2014-04" db="EMBL/GenBank/DDBJ databases">
        <title>Evolutionary Origins and Diversification of the Mycorrhizal Mutualists.</title>
        <authorList>
            <consortium name="DOE Joint Genome Institute"/>
            <consortium name="Mycorrhizal Genomics Consortium"/>
            <person name="Kohler A."/>
            <person name="Kuo A."/>
            <person name="Nagy L.G."/>
            <person name="Floudas D."/>
            <person name="Copeland A."/>
            <person name="Barry K.W."/>
            <person name="Cichocki N."/>
            <person name="Veneault-Fourrey C."/>
            <person name="LaButti K."/>
            <person name="Lindquist E.A."/>
            <person name="Lipzen A."/>
            <person name="Lundell T."/>
            <person name="Morin E."/>
            <person name="Murat C."/>
            <person name="Riley R."/>
            <person name="Ohm R."/>
            <person name="Sun H."/>
            <person name="Tunlid A."/>
            <person name="Henrissat B."/>
            <person name="Grigoriev I.V."/>
            <person name="Hibbett D.S."/>
            <person name="Martin F."/>
        </authorList>
    </citation>
    <scope>NUCLEOTIDE SEQUENCE [LARGE SCALE GENOMIC DNA]</scope>
    <source>
        <strain evidence="2 3">Koide BX008</strain>
    </source>
</reference>
<accession>A0A0C2SUF6</accession>
<protein>
    <recommendedName>
        <fullName evidence="4">C2H2-type domain-containing protein</fullName>
    </recommendedName>
</protein>
<proteinExistence type="predicted"/>
<keyword evidence="3" id="KW-1185">Reference proteome</keyword>
<feature type="region of interest" description="Disordered" evidence="1">
    <location>
        <begin position="66"/>
        <end position="106"/>
    </location>
</feature>
<dbReference type="HOGENOM" id="CLU_1165570_0_0_1"/>
<evidence type="ECO:0000313" key="2">
    <source>
        <dbReference type="EMBL" id="KIL67005.1"/>
    </source>
</evidence>
<feature type="region of interest" description="Disordered" evidence="1">
    <location>
        <begin position="201"/>
        <end position="220"/>
    </location>
</feature>
<name>A0A0C2SUF6_AMAMK</name>
<dbReference type="Proteomes" id="UP000054549">
    <property type="component" value="Unassembled WGS sequence"/>
</dbReference>
<organism evidence="2 3">
    <name type="scientific">Amanita muscaria (strain Koide BX008)</name>
    <dbReference type="NCBI Taxonomy" id="946122"/>
    <lineage>
        <taxon>Eukaryota</taxon>
        <taxon>Fungi</taxon>
        <taxon>Dikarya</taxon>
        <taxon>Basidiomycota</taxon>
        <taxon>Agaricomycotina</taxon>
        <taxon>Agaricomycetes</taxon>
        <taxon>Agaricomycetidae</taxon>
        <taxon>Agaricales</taxon>
        <taxon>Pluteineae</taxon>
        <taxon>Amanitaceae</taxon>
        <taxon>Amanita</taxon>
    </lineage>
</organism>
<dbReference type="EMBL" id="KN818233">
    <property type="protein sequence ID" value="KIL67005.1"/>
    <property type="molecule type" value="Genomic_DNA"/>
</dbReference>
<sequence>MHQSNTIDVYPYRDIVDGSYFPPDFSANANSTSGHPISTETWSKSPAHAPNLGVDINSPTGHQVVAPRGSQEISSGFDGPNATNVDDTRSYRRGQAADTPRPQNPGVIQVMGYRGNFDSVPLPTPTSDGTFFYEEVLSDDGVRLFRCSCGKETKRAGDMRRHHESLKHSLRKHGCPWCERRYTRQDALNRHEKDCKKRPRRECEMGTSDPHLIAKDKKPRKKRGEEWFDSFVQYHRVR</sequence>
<evidence type="ECO:0000313" key="3">
    <source>
        <dbReference type="Proteomes" id="UP000054549"/>
    </source>
</evidence>
<dbReference type="AlphaFoldDB" id="A0A0C2SUF6"/>
<evidence type="ECO:0000256" key="1">
    <source>
        <dbReference type="SAM" id="MobiDB-lite"/>
    </source>
</evidence>
<feature type="compositionally biased region" description="Polar residues" evidence="1">
    <location>
        <begin position="31"/>
        <end position="44"/>
    </location>
</feature>